<dbReference type="InterPro" id="IPR001002">
    <property type="entry name" value="Chitin-bd_1"/>
</dbReference>
<evidence type="ECO:0000313" key="8">
    <source>
        <dbReference type="WBParaSite" id="ACAC_0000068501-mRNA-1"/>
    </source>
</evidence>
<evidence type="ECO:0000313" key="7">
    <source>
        <dbReference type="Proteomes" id="UP000035642"/>
    </source>
</evidence>
<keyword evidence="1" id="KW-0147">Chitin-binding</keyword>
<evidence type="ECO:0000259" key="6">
    <source>
        <dbReference type="PROSITE" id="PS51910"/>
    </source>
</evidence>
<evidence type="ECO:0000256" key="4">
    <source>
        <dbReference type="RuleBase" id="RU000489"/>
    </source>
</evidence>
<feature type="domain" description="GH18" evidence="6">
    <location>
        <begin position="1"/>
        <end position="331"/>
    </location>
</feature>
<dbReference type="InterPro" id="IPR001223">
    <property type="entry name" value="Glyco_hydro18_cat"/>
</dbReference>
<dbReference type="SMART" id="SM00636">
    <property type="entry name" value="Glyco_18"/>
    <property type="match status" value="1"/>
</dbReference>
<dbReference type="PANTHER" id="PTHR46073">
    <property type="entry name" value="CHITINASE"/>
    <property type="match status" value="1"/>
</dbReference>
<reference evidence="8" key="2">
    <citation type="submission" date="2016-04" db="UniProtKB">
        <authorList>
            <consortium name="WormBaseParasite"/>
        </authorList>
    </citation>
    <scope>IDENTIFICATION</scope>
</reference>
<dbReference type="PROSITE" id="PS01095">
    <property type="entry name" value="GH18_1"/>
    <property type="match status" value="1"/>
</dbReference>
<keyword evidence="3 4" id="KW-0326">Glycosidase</keyword>
<dbReference type="SUPFAM" id="SSF51445">
    <property type="entry name" value="(Trans)glycosidases"/>
    <property type="match status" value="1"/>
</dbReference>
<reference evidence="7" key="1">
    <citation type="submission" date="2012-09" db="EMBL/GenBank/DDBJ databases">
        <authorList>
            <person name="Martin A.A."/>
        </authorList>
    </citation>
    <scope>NUCLEOTIDE SEQUENCE</scope>
</reference>
<evidence type="ECO:0000256" key="1">
    <source>
        <dbReference type="ARBA" id="ARBA00022669"/>
    </source>
</evidence>
<dbReference type="InterPro" id="IPR011583">
    <property type="entry name" value="Chitinase_II/V-like_cat"/>
</dbReference>
<dbReference type="GO" id="GO:0005975">
    <property type="term" value="P:carbohydrate metabolic process"/>
    <property type="evidence" value="ECO:0007669"/>
    <property type="project" value="InterPro"/>
</dbReference>
<dbReference type="Gene3D" id="3.30.60.10">
    <property type="entry name" value="Endochitinase-like"/>
    <property type="match status" value="2"/>
</dbReference>
<organism evidence="7 8">
    <name type="scientific">Angiostrongylus cantonensis</name>
    <name type="common">Rat lungworm</name>
    <dbReference type="NCBI Taxonomy" id="6313"/>
    <lineage>
        <taxon>Eukaryota</taxon>
        <taxon>Metazoa</taxon>
        <taxon>Ecdysozoa</taxon>
        <taxon>Nematoda</taxon>
        <taxon>Chromadorea</taxon>
        <taxon>Rhabditida</taxon>
        <taxon>Rhabditina</taxon>
        <taxon>Rhabditomorpha</taxon>
        <taxon>Strongyloidea</taxon>
        <taxon>Metastrongylidae</taxon>
        <taxon>Angiostrongylus</taxon>
    </lineage>
</organism>
<dbReference type="STRING" id="6313.A0A158P681"/>
<evidence type="ECO:0000256" key="5">
    <source>
        <dbReference type="RuleBase" id="RU004453"/>
    </source>
</evidence>
<evidence type="ECO:0000256" key="3">
    <source>
        <dbReference type="ARBA" id="ARBA00023295"/>
    </source>
</evidence>
<dbReference type="InterPro" id="IPR017853">
    <property type="entry name" value="GH"/>
</dbReference>
<comment type="similarity">
    <text evidence="5">Belongs to the glycosyl hydrolase 18 family.</text>
</comment>
<dbReference type="SUPFAM" id="SSF57016">
    <property type="entry name" value="Plant lectins/antimicrobial peptides"/>
    <property type="match status" value="1"/>
</dbReference>
<dbReference type="GO" id="GO:0006032">
    <property type="term" value="P:chitin catabolic process"/>
    <property type="evidence" value="ECO:0007669"/>
    <property type="project" value="UniProtKB-ARBA"/>
</dbReference>
<dbReference type="Gene3D" id="3.10.50.10">
    <property type="match status" value="1"/>
</dbReference>
<dbReference type="AlphaFoldDB" id="A0A158P681"/>
<keyword evidence="7" id="KW-1185">Reference proteome</keyword>
<dbReference type="PROSITE" id="PS51910">
    <property type="entry name" value="GH18_2"/>
    <property type="match status" value="1"/>
</dbReference>
<dbReference type="WBParaSite" id="ACAC_0000068501-mRNA-1">
    <property type="protein sequence ID" value="ACAC_0000068501-mRNA-1"/>
    <property type="gene ID" value="ACAC_0000068501"/>
</dbReference>
<dbReference type="InterPro" id="IPR001579">
    <property type="entry name" value="Glyco_hydro_18_chit_AS"/>
</dbReference>
<sequence>MESDGRLYLEGEPAQRRLDEVMTIARRHANLKVLFAIGGWENSQHFSSLTSDYRQRAILINSIIETIEKYEFDGVDIDWEYPVTGGSVEGTPADRRNYVHLLRELRSRLRGREESACKSNPYLISFAGAAGDWVLKPGFDLIQLIKHVDFINVMSYDYFGAWQSKWGAYTGPPAPLYFATPRRFSGRMNVEATMKYYSCQVKSTSKLNMGVPFYGRYWYNVGDAVDASDEMWRTAAPSDGYTKFEGGDVQWRDIQIRFNTTRAKFHSGAKTPFLWISENKTFLGFENPESLSYKIDYVVDHNFGGVVIWAIDFDDDSLTMLKLLTERDLCTKPRRKNEMPYKCSPINEQRWWTYEDGEQLAGMCGKSAPLYNGYYPVCDPDDPGHACCGKFGYCGSGAEYCNCPECMDYGADPMLVLKEPIKPSHLNITWYTSDADESRRGRCGRQAPPINGIPPICNPDDPNAHCCSNGGYCGNSKEHCECVGCVDFSKTNNFQYKPIEWWTYDQSQENVGKCGPDAKRLPSGKIAKCDPNGEAYCCSKAGYCGKGSAYCDCLGCVNFKKNPNYEFY</sequence>
<dbReference type="InterPro" id="IPR036861">
    <property type="entry name" value="Endochitinase-like_sf"/>
</dbReference>
<name>A0A158P681_ANGCA</name>
<dbReference type="GO" id="GO:0008061">
    <property type="term" value="F:chitin binding"/>
    <property type="evidence" value="ECO:0007669"/>
    <property type="project" value="UniProtKB-KW"/>
</dbReference>
<dbReference type="CDD" id="cd10909">
    <property type="entry name" value="ChtBD1_GH18_2"/>
    <property type="match status" value="3"/>
</dbReference>
<accession>A0A158P681</accession>
<evidence type="ECO:0000256" key="2">
    <source>
        <dbReference type="ARBA" id="ARBA00022801"/>
    </source>
</evidence>
<dbReference type="SMART" id="SM00270">
    <property type="entry name" value="ChtBD1"/>
    <property type="match status" value="3"/>
</dbReference>
<dbReference type="SUPFAM" id="SSF54556">
    <property type="entry name" value="Chitinase insertion domain"/>
    <property type="match status" value="1"/>
</dbReference>
<protein>
    <submittedName>
        <fullName evidence="8">GH18 domain-containing protein</fullName>
    </submittedName>
</protein>
<dbReference type="Pfam" id="PF00704">
    <property type="entry name" value="Glyco_hydro_18"/>
    <property type="match status" value="1"/>
</dbReference>
<proteinExistence type="inferred from homology"/>
<dbReference type="PANTHER" id="PTHR46073:SF4">
    <property type="entry name" value="GH18 DOMAIN-CONTAINING PROTEIN"/>
    <property type="match status" value="1"/>
</dbReference>
<dbReference type="InterPro" id="IPR029070">
    <property type="entry name" value="Chitinase_insertion_sf"/>
</dbReference>
<dbReference type="Gene3D" id="3.20.20.80">
    <property type="entry name" value="Glycosidases"/>
    <property type="match status" value="1"/>
</dbReference>
<dbReference type="Proteomes" id="UP000035642">
    <property type="component" value="Unassembled WGS sequence"/>
</dbReference>
<keyword evidence="2 4" id="KW-0378">Hydrolase</keyword>
<dbReference type="GO" id="GO:0004568">
    <property type="term" value="F:chitinase activity"/>
    <property type="evidence" value="ECO:0007669"/>
    <property type="project" value="UniProtKB-ARBA"/>
</dbReference>